<evidence type="ECO:0000313" key="2">
    <source>
        <dbReference type="EMBL" id="MDR6245892.1"/>
    </source>
</evidence>
<reference evidence="2 3" key="1">
    <citation type="submission" date="2023-07" db="EMBL/GenBank/DDBJ databases">
        <title>Genomic Encyclopedia of Type Strains, Phase IV (KMG-IV): sequencing the most valuable type-strain genomes for metagenomic binning, comparative biology and taxonomic classification.</title>
        <authorList>
            <person name="Goeker M."/>
        </authorList>
    </citation>
    <scope>NUCLEOTIDE SEQUENCE [LARGE SCALE GENOMIC DNA]</scope>
    <source>
        <strain evidence="2 3">DSM 22170</strain>
    </source>
</reference>
<organism evidence="2 3">
    <name type="scientific">Paenibacillus hunanensis</name>
    <dbReference type="NCBI Taxonomy" id="539262"/>
    <lineage>
        <taxon>Bacteria</taxon>
        <taxon>Bacillati</taxon>
        <taxon>Bacillota</taxon>
        <taxon>Bacilli</taxon>
        <taxon>Bacillales</taxon>
        <taxon>Paenibacillaceae</taxon>
        <taxon>Paenibacillus</taxon>
    </lineage>
</organism>
<evidence type="ECO:0000256" key="1">
    <source>
        <dbReference type="SAM" id="MobiDB-lite"/>
    </source>
</evidence>
<proteinExistence type="predicted"/>
<dbReference type="RefSeq" id="WP_188775732.1">
    <property type="nucleotide sequence ID" value="NZ_BMMB01000005.1"/>
</dbReference>
<name>A0ABU1J5P3_9BACL</name>
<dbReference type="EMBL" id="JAVDQH010000019">
    <property type="protein sequence ID" value="MDR6245892.1"/>
    <property type="molecule type" value="Genomic_DNA"/>
</dbReference>
<accession>A0ABU1J5P3</accession>
<sequence>MHAEVQNLFIRIHMLHQANQHMLTIADMQPVLENWGYRVGDREVKQQLEHLTAENMLTVSGEEYRITGTGIGELREIRKRLAMLCGEVVSADTGNSPERARSSKPKSSVVV</sequence>
<dbReference type="Proteomes" id="UP001185028">
    <property type="component" value="Unassembled WGS sequence"/>
</dbReference>
<comment type="caution">
    <text evidence="2">The sequence shown here is derived from an EMBL/GenBank/DDBJ whole genome shotgun (WGS) entry which is preliminary data.</text>
</comment>
<feature type="region of interest" description="Disordered" evidence="1">
    <location>
        <begin position="91"/>
        <end position="111"/>
    </location>
</feature>
<gene>
    <name evidence="2" type="ORF">JOC58_003808</name>
</gene>
<keyword evidence="3" id="KW-1185">Reference proteome</keyword>
<evidence type="ECO:0000313" key="3">
    <source>
        <dbReference type="Proteomes" id="UP001185028"/>
    </source>
</evidence>
<protein>
    <submittedName>
        <fullName evidence="2">Uncharacterized protein</fullName>
    </submittedName>
</protein>